<comment type="caution">
    <text evidence="17">The sequence shown here is derived from an EMBL/GenBank/DDBJ whole genome shotgun (WGS) entry which is preliminary data.</text>
</comment>
<organism evidence="17 18">
    <name type="scientific">Cerina litoralis</name>
    <dbReference type="NCBI Taxonomy" id="2874477"/>
    <lineage>
        <taxon>Bacteria</taxon>
        <taxon>Pseudomonadati</taxon>
        <taxon>Bacteroidota</taxon>
        <taxon>Flavobacteriia</taxon>
        <taxon>Flavobacteriales</taxon>
        <taxon>Flavobacteriaceae</taxon>
        <taxon>Cerina</taxon>
    </lineage>
</organism>
<dbReference type="InterPro" id="IPR001915">
    <property type="entry name" value="Peptidase_M48"/>
</dbReference>
<feature type="binding site" evidence="12">
    <location>
        <position position="277"/>
    </location>
    <ligand>
        <name>Zn(2+)</name>
        <dbReference type="ChEBI" id="CHEBI:29105"/>
        <note>catalytic</note>
    </ligand>
</feature>
<dbReference type="GO" id="GO:0004222">
    <property type="term" value="F:metalloendopeptidase activity"/>
    <property type="evidence" value="ECO:0007669"/>
    <property type="project" value="InterPro"/>
</dbReference>
<feature type="transmembrane region" description="Helical" evidence="14">
    <location>
        <begin position="99"/>
        <end position="128"/>
    </location>
</feature>
<comment type="subcellular location">
    <subcellularLocation>
        <location evidence="1">Endoplasmic reticulum membrane</location>
        <topology evidence="1">Multi-pass membrane protein</topology>
    </subcellularLocation>
</comment>
<evidence type="ECO:0000256" key="5">
    <source>
        <dbReference type="ARBA" id="ARBA00022801"/>
    </source>
</evidence>
<evidence type="ECO:0000256" key="1">
    <source>
        <dbReference type="ARBA" id="ARBA00004477"/>
    </source>
</evidence>
<feature type="transmembrane region" description="Helical" evidence="14">
    <location>
        <begin position="329"/>
        <end position="347"/>
    </location>
</feature>
<feature type="transmembrane region" description="Helical" evidence="14">
    <location>
        <begin position="287"/>
        <end position="309"/>
    </location>
</feature>
<evidence type="ECO:0000256" key="8">
    <source>
        <dbReference type="ARBA" id="ARBA00022989"/>
    </source>
</evidence>
<dbReference type="Pfam" id="PF01435">
    <property type="entry name" value="Peptidase_M48"/>
    <property type="match status" value="1"/>
</dbReference>
<dbReference type="GO" id="GO:0071586">
    <property type="term" value="P:CAAX-box protein processing"/>
    <property type="evidence" value="ECO:0007669"/>
    <property type="project" value="InterPro"/>
</dbReference>
<dbReference type="PANTHER" id="PTHR10120">
    <property type="entry name" value="CAAX PRENYL PROTEASE 1"/>
    <property type="match status" value="1"/>
</dbReference>
<evidence type="ECO:0000256" key="7">
    <source>
        <dbReference type="ARBA" id="ARBA00022833"/>
    </source>
</evidence>
<gene>
    <name evidence="17" type="ORF">K8352_15255</name>
</gene>
<keyword evidence="10 14" id="KW-0472">Membrane</keyword>
<evidence type="ECO:0000259" key="15">
    <source>
        <dbReference type="Pfam" id="PF01435"/>
    </source>
</evidence>
<feature type="binding site" evidence="12">
    <location>
        <position position="281"/>
    </location>
    <ligand>
        <name>Zn(2+)</name>
        <dbReference type="ChEBI" id="CHEBI:29105"/>
        <note>catalytic</note>
    </ligand>
</feature>
<dbReference type="GO" id="GO:0046872">
    <property type="term" value="F:metal ion binding"/>
    <property type="evidence" value="ECO:0007669"/>
    <property type="project" value="UniProtKB-KW"/>
</dbReference>
<dbReference type="CDD" id="cd07343">
    <property type="entry name" value="M48A_Zmpste24p_like"/>
    <property type="match status" value="1"/>
</dbReference>
<keyword evidence="2 13" id="KW-0645">Protease</keyword>
<dbReference type="Gene3D" id="3.30.2010.10">
    <property type="entry name" value="Metalloproteases ('zincins'), catalytic domain"/>
    <property type="match status" value="1"/>
</dbReference>
<protein>
    <submittedName>
        <fullName evidence="17">M48 family metallopeptidase</fullName>
    </submittedName>
</protein>
<evidence type="ECO:0000256" key="10">
    <source>
        <dbReference type="ARBA" id="ARBA00023136"/>
    </source>
</evidence>
<dbReference type="InterPro" id="IPR032456">
    <property type="entry name" value="Peptidase_M48_N"/>
</dbReference>
<proteinExistence type="inferred from homology"/>
<comment type="similarity">
    <text evidence="13">Belongs to the peptidase M48 family.</text>
</comment>
<dbReference type="AlphaFoldDB" id="A0AAE3EYK2"/>
<feature type="binding site" evidence="12">
    <location>
        <position position="355"/>
    </location>
    <ligand>
        <name>Zn(2+)</name>
        <dbReference type="ChEBI" id="CHEBI:29105"/>
        <note>catalytic</note>
    </ligand>
</feature>
<comment type="cofactor">
    <cofactor evidence="12 13">
        <name>Zn(2+)</name>
        <dbReference type="ChEBI" id="CHEBI:29105"/>
    </cofactor>
    <text evidence="12 13">Binds 1 zinc ion per subunit.</text>
</comment>
<feature type="domain" description="CAAX prenyl protease 1 N-terminal" evidence="16">
    <location>
        <begin position="27"/>
        <end position="204"/>
    </location>
</feature>
<feature type="transmembrane region" description="Helical" evidence="14">
    <location>
        <begin position="63"/>
        <end position="87"/>
    </location>
</feature>
<evidence type="ECO:0000259" key="16">
    <source>
        <dbReference type="Pfam" id="PF16491"/>
    </source>
</evidence>
<keyword evidence="4 12" id="KW-0479">Metal-binding</keyword>
<dbReference type="Proteomes" id="UP001200642">
    <property type="component" value="Unassembled WGS sequence"/>
</dbReference>
<dbReference type="EMBL" id="JAIRBC010000025">
    <property type="protein sequence ID" value="MCG2462116.1"/>
    <property type="molecule type" value="Genomic_DNA"/>
</dbReference>
<dbReference type="FunFam" id="3.30.2010.10:FF:000002">
    <property type="entry name" value="CAAX prenyl protease"/>
    <property type="match status" value="1"/>
</dbReference>
<accession>A0AAE3EYK2</accession>
<feature type="domain" description="Peptidase M48" evidence="15">
    <location>
        <begin position="207"/>
        <end position="410"/>
    </location>
</feature>
<keyword evidence="5 13" id="KW-0378">Hydrolase</keyword>
<dbReference type="RefSeq" id="WP_317903254.1">
    <property type="nucleotide sequence ID" value="NZ_JAIRBC010000025.1"/>
</dbReference>
<sequence>MVESTILFYLIIAILMLQFIVETVLDYLNAKRFQDSVPQELQDVFDTEEYKKSQDYKRTNYRFGLLTSTFSLALTLAFLIFGGFEWVDTIARSFTDSPIVMALIFFGIIMIGSDILTTPFSYYQTFVIEEKFGFNKSTKKLFFLDKFKGWLMTAVLGGGILTLVIWFFQWAGDNFWIYTWIVVAVFTIFMNMFYSRLIVPLFNKQTPLEEGQLKEKIENYAKKVGFELKKIFVIDGSKRSTKANAYFSGFGREKRVTLYDTLIKDLEEDEIVAVLAHEVGHYKRKHIIFNLTASILLTGLTLYILSIFINNPEVSLAIGVSRPSFHAALVGFGILYSPISEITGLVMNYMSRKFEFQADDYAKTTFSAIPLITSLKKLSKNSLSNLTPHPSYVFVHYSHPPLADRIRNLKLNSSSNSN</sequence>
<keyword evidence="3 14" id="KW-0812">Transmembrane</keyword>
<evidence type="ECO:0000256" key="12">
    <source>
        <dbReference type="PIRSR" id="PIRSR627057-2"/>
    </source>
</evidence>
<keyword evidence="18" id="KW-1185">Reference proteome</keyword>
<evidence type="ECO:0000256" key="14">
    <source>
        <dbReference type="SAM" id="Phobius"/>
    </source>
</evidence>
<feature type="active site" description="Proton donor" evidence="11">
    <location>
        <position position="359"/>
    </location>
</feature>
<dbReference type="InterPro" id="IPR027057">
    <property type="entry name" value="CAXX_Prtase_1"/>
</dbReference>
<evidence type="ECO:0000256" key="11">
    <source>
        <dbReference type="PIRSR" id="PIRSR627057-1"/>
    </source>
</evidence>
<dbReference type="Pfam" id="PF16491">
    <property type="entry name" value="Peptidase_M48_N"/>
    <property type="match status" value="1"/>
</dbReference>
<reference evidence="17" key="1">
    <citation type="submission" date="2023-02" db="EMBL/GenBank/DDBJ databases">
        <title>Genome of Flavobacteriaceae gen. nov. sp. strain F89.</title>
        <authorList>
            <person name="Wang Y."/>
        </authorList>
    </citation>
    <scope>NUCLEOTIDE SEQUENCE</scope>
    <source>
        <strain evidence="17">F89</strain>
    </source>
</reference>
<evidence type="ECO:0000256" key="3">
    <source>
        <dbReference type="ARBA" id="ARBA00022692"/>
    </source>
</evidence>
<feature type="transmembrane region" description="Helical" evidence="14">
    <location>
        <begin position="149"/>
        <end position="169"/>
    </location>
</feature>
<keyword evidence="7 12" id="KW-0862">Zinc</keyword>
<feature type="transmembrane region" description="Helical" evidence="14">
    <location>
        <begin position="175"/>
        <end position="194"/>
    </location>
</feature>
<name>A0AAE3EYK2_9FLAO</name>
<keyword evidence="6" id="KW-0256">Endoplasmic reticulum</keyword>
<evidence type="ECO:0000313" key="17">
    <source>
        <dbReference type="EMBL" id="MCG2462116.1"/>
    </source>
</evidence>
<evidence type="ECO:0000256" key="2">
    <source>
        <dbReference type="ARBA" id="ARBA00022670"/>
    </source>
</evidence>
<keyword evidence="9 13" id="KW-0482">Metalloprotease</keyword>
<evidence type="ECO:0000256" key="13">
    <source>
        <dbReference type="RuleBase" id="RU003983"/>
    </source>
</evidence>
<evidence type="ECO:0000256" key="9">
    <source>
        <dbReference type="ARBA" id="ARBA00023049"/>
    </source>
</evidence>
<evidence type="ECO:0000256" key="4">
    <source>
        <dbReference type="ARBA" id="ARBA00022723"/>
    </source>
</evidence>
<evidence type="ECO:0000313" key="18">
    <source>
        <dbReference type="Proteomes" id="UP001200642"/>
    </source>
</evidence>
<keyword evidence="8 14" id="KW-1133">Transmembrane helix</keyword>
<feature type="transmembrane region" description="Helical" evidence="14">
    <location>
        <begin position="6"/>
        <end position="25"/>
    </location>
</feature>
<evidence type="ECO:0000256" key="6">
    <source>
        <dbReference type="ARBA" id="ARBA00022824"/>
    </source>
</evidence>
<feature type="active site" evidence="11">
    <location>
        <position position="278"/>
    </location>
</feature>